<reference evidence="2" key="1">
    <citation type="submission" date="2013-10" db="EMBL/GenBank/DDBJ databases">
        <title>Genomic analysis of the causative agents of coccidiosis in chickens.</title>
        <authorList>
            <person name="Reid A.J."/>
            <person name="Blake D."/>
            <person name="Billington K."/>
            <person name="Browne H."/>
            <person name="Dunn M."/>
            <person name="Hung S."/>
            <person name="Kawahara F."/>
            <person name="Miranda-Saavedra D."/>
            <person name="Mourier T."/>
            <person name="Nagra H."/>
            <person name="Otto T.D."/>
            <person name="Rawlings N."/>
            <person name="Sanchez A."/>
            <person name="Sanders M."/>
            <person name="Subramaniam C."/>
            <person name="Tay Y."/>
            <person name="Dear P."/>
            <person name="Doerig C."/>
            <person name="Gruber A."/>
            <person name="Parkinson J."/>
            <person name="Shirley M."/>
            <person name="Wan K.L."/>
            <person name="Berriman M."/>
            <person name="Tomley F."/>
            <person name="Pain A."/>
        </authorList>
    </citation>
    <scope>NUCLEOTIDE SEQUENCE [LARGE SCALE GENOMIC DNA]</scope>
    <source>
        <strain evidence="2">Houghton</strain>
    </source>
</reference>
<feature type="coiled-coil region" evidence="1">
    <location>
        <begin position="461"/>
        <end position="493"/>
    </location>
</feature>
<dbReference type="EMBL" id="HG713470">
    <property type="protein sequence ID" value="CDJ54002.1"/>
    <property type="molecule type" value="Genomic_DNA"/>
</dbReference>
<dbReference type="OrthoDB" id="347186at2759"/>
<dbReference type="Proteomes" id="UP000030750">
    <property type="component" value="Unassembled WGS sequence"/>
</dbReference>
<keyword evidence="3" id="KW-1185">Reference proteome</keyword>
<proteinExistence type="predicted"/>
<evidence type="ECO:0000313" key="2">
    <source>
        <dbReference type="EMBL" id="CDJ54002.1"/>
    </source>
</evidence>
<dbReference type="VEuPathDB" id="ToxoDB:EBH_0062670"/>
<name>U6LUJ3_9EIME</name>
<evidence type="ECO:0000313" key="3">
    <source>
        <dbReference type="Proteomes" id="UP000030750"/>
    </source>
</evidence>
<gene>
    <name evidence="2" type="ORF">EBH_0062670</name>
</gene>
<protein>
    <submittedName>
        <fullName evidence="2">Myosin-9, related</fullName>
    </submittedName>
</protein>
<feature type="coiled-coil region" evidence="1">
    <location>
        <begin position="146"/>
        <end position="305"/>
    </location>
</feature>
<feature type="coiled-coil region" evidence="1">
    <location>
        <begin position="7"/>
        <end position="62"/>
    </location>
</feature>
<feature type="coiled-coil region" evidence="1">
    <location>
        <begin position="338"/>
        <end position="427"/>
    </location>
</feature>
<sequence>MSTAQELSAVRKQYMQQTAEVAKLSEQYGAIRASSDSAAVELQAARKQLSMAKAEAELAMSDRIDLMKENSHLRQEFTQAMAHIASLQQDMGKLCAVQKDFEEAHASLERCRHMHAIDREQILRLEEELKAFAEKEKHSLLIQREADLAKRQNAQLLKELQDAQEALKAFQEVTERNCWLEDERKRLLAFEIECDRMRARLVLEETRIKEINEKHAEAMLQLNRTLADEKALKHELERQANEIAMLATDLRSANQREAEKAEQLRIAVEEARRFEMEAQRRLEDIARLEAENAKITKELECYSRKHFEDLTESLAEKQKLKVELDAAAEYSSRLSMELELMKESSLRQKEELRNSREETTALSNKVQELMRQADINKLEATLEALRQELMHKNSNEKEVLSRMKLQLQEAEQQHEGAVAKKKQLRTQLMEATRALHLTRDLAEKCATLETKLEEMKRYHDIEAAKRQRDNLEVRRQQQELASCRKLLQSLQLTQRELEECCRKKDAELIACKAQAERESIERAETEAAWARTIEEQVQQRVSVLEKDFALRIAKYATLTVLGSKNGIMNVGVFCVLAPLRIRKKVAERAEYNHLLDELLAAGKFPLCAALAVV</sequence>
<reference evidence="2" key="2">
    <citation type="submission" date="2013-10" db="EMBL/GenBank/DDBJ databases">
        <authorList>
            <person name="Aslett M."/>
        </authorList>
    </citation>
    <scope>NUCLEOTIDE SEQUENCE [LARGE SCALE GENOMIC DNA]</scope>
    <source>
        <strain evidence="2">Houghton</strain>
    </source>
</reference>
<organism evidence="2 3">
    <name type="scientific">Eimeria brunetti</name>
    <dbReference type="NCBI Taxonomy" id="51314"/>
    <lineage>
        <taxon>Eukaryota</taxon>
        <taxon>Sar</taxon>
        <taxon>Alveolata</taxon>
        <taxon>Apicomplexa</taxon>
        <taxon>Conoidasida</taxon>
        <taxon>Coccidia</taxon>
        <taxon>Eucoccidiorida</taxon>
        <taxon>Eimeriorina</taxon>
        <taxon>Eimeriidae</taxon>
        <taxon>Eimeria</taxon>
    </lineage>
</organism>
<evidence type="ECO:0000256" key="1">
    <source>
        <dbReference type="SAM" id="Coils"/>
    </source>
</evidence>
<dbReference type="AlphaFoldDB" id="U6LUJ3"/>
<accession>U6LUJ3</accession>
<keyword evidence="1" id="KW-0175">Coiled coil</keyword>